<dbReference type="Pfam" id="PF17681">
    <property type="entry name" value="GCP_N_terminal"/>
    <property type="match status" value="1"/>
</dbReference>
<accession>A0A023AYK1</accession>
<feature type="domain" description="Gamma tubulin complex component C-terminal" evidence="7">
    <location>
        <begin position="954"/>
        <end position="1146"/>
    </location>
</feature>
<comment type="similarity">
    <text evidence="2">Belongs to the TUBGCP family.</text>
</comment>
<evidence type="ECO:0000313" key="10">
    <source>
        <dbReference type="Proteomes" id="UP000019763"/>
    </source>
</evidence>
<evidence type="ECO:0000259" key="8">
    <source>
        <dbReference type="Pfam" id="PF17681"/>
    </source>
</evidence>
<dbReference type="InterPro" id="IPR042241">
    <property type="entry name" value="GCP_C_sf"/>
</dbReference>
<dbReference type="GO" id="GO:0051321">
    <property type="term" value="P:meiotic cell cycle"/>
    <property type="evidence" value="ECO:0007669"/>
    <property type="project" value="TreeGrafter"/>
</dbReference>
<keyword evidence="5" id="KW-0206">Cytoskeleton</keyword>
<evidence type="ECO:0000256" key="5">
    <source>
        <dbReference type="ARBA" id="ARBA00023212"/>
    </source>
</evidence>
<dbReference type="OrthoDB" id="2192946at2759"/>
<keyword evidence="3" id="KW-0963">Cytoplasm</keyword>
<dbReference type="GO" id="GO:0000278">
    <property type="term" value="P:mitotic cell cycle"/>
    <property type="evidence" value="ECO:0007669"/>
    <property type="project" value="TreeGrafter"/>
</dbReference>
<dbReference type="InterPro" id="IPR041470">
    <property type="entry name" value="GCP_N"/>
</dbReference>
<evidence type="ECO:0000313" key="9">
    <source>
        <dbReference type="EMBL" id="EZG43741.1"/>
    </source>
</evidence>
<comment type="caution">
    <text evidence="9">The sequence shown here is derived from an EMBL/GenBank/DDBJ whole genome shotgun (WGS) entry which is preliminary data.</text>
</comment>
<evidence type="ECO:0000256" key="1">
    <source>
        <dbReference type="ARBA" id="ARBA00004245"/>
    </source>
</evidence>
<dbReference type="PANTHER" id="PTHR19302">
    <property type="entry name" value="GAMMA TUBULIN COMPLEX PROTEIN"/>
    <property type="match status" value="1"/>
</dbReference>
<evidence type="ECO:0000256" key="3">
    <source>
        <dbReference type="ARBA" id="ARBA00022490"/>
    </source>
</evidence>
<dbReference type="GeneID" id="22915567"/>
<gene>
    <name evidence="9" type="ORF">GNI_160680</name>
</gene>
<dbReference type="InterPro" id="IPR040457">
    <property type="entry name" value="GCP_C"/>
</dbReference>
<dbReference type="GO" id="GO:0031122">
    <property type="term" value="P:cytoplasmic microtubule organization"/>
    <property type="evidence" value="ECO:0007669"/>
    <property type="project" value="TreeGrafter"/>
</dbReference>
<dbReference type="GO" id="GO:0005874">
    <property type="term" value="C:microtubule"/>
    <property type="evidence" value="ECO:0007669"/>
    <property type="project" value="UniProtKB-KW"/>
</dbReference>
<dbReference type="RefSeq" id="XP_011133028.1">
    <property type="nucleotide sequence ID" value="XM_011134726.1"/>
</dbReference>
<keyword evidence="10" id="KW-1185">Reference proteome</keyword>
<dbReference type="Pfam" id="PF04130">
    <property type="entry name" value="GCP_C_terminal"/>
    <property type="match status" value="1"/>
</dbReference>
<dbReference type="AlphaFoldDB" id="A0A023AYK1"/>
<dbReference type="InterPro" id="IPR007259">
    <property type="entry name" value="GCP"/>
</dbReference>
<protein>
    <submittedName>
        <fullName evidence="9">Spc97/Spc98 family protein</fullName>
    </submittedName>
</protein>
<dbReference type="Gene3D" id="1.20.120.1900">
    <property type="entry name" value="Gamma-tubulin complex, C-terminal domain"/>
    <property type="match status" value="1"/>
</dbReference>
<dbReference type="EMBL" id="AFNH02001198">
    <property type="protein sequence ID" value="EZG43741.1"/>
    <property type="molecule type" value="Genomic_DNA"/>
</dbReference>
<proteinExistence type="inferred from homology"/>
<feature type="region of interest" description="Disordered" evidence="6">
    <location>
        <begin position="861"/>
        <end position="881"/>
    </location>
</feature>
<dbReference type="GO" id="GO:0000922">
    <property type="term" value="C:spindle pole"/>
    <property type="evidence" value="ECO:0007669"/>
    <property type="project" value="InterPro"/>
</dbReference>
<sequence length="1158" mass="131434">MDELVYVARTGAVTAARADGKEPGLILTEGRPITKHVVKYGDHVMISCGADVRRLVQGDPDSVVYLEQDNCSRKSVLVYFNESASLGRAYASCSLRHEVECWKGRKEETEEAWTNFIRTQWFDPESYNTEFLIMPADLNALGKDVAFHQPCYLIMAPNVTEDRYFLTVSAEGAVCLVCGGDSEEQHLMWRFINHDCITSREPLTTQHSVYIQSLSGYMLAINDRYTVHTLLDVPIGQPICAKYTFILIRLFQSSTNFDPSYYESAFDDHGRLKVSESRPPEFITARIHYGQNSLRPEFITARVHYGQSSLRPESIMGLMEIDVLQLGVQELLLVEDALECLLGVPGEFERWTCHYPVGGGVPYFTHEYRTLAQQEGSRLQDWSYEMASKADVTPTFDSTLDLDRSLCGMMDKIMLIVNDLNSVRLVVKWHSEEPESATNACLGNAMRQILIQYERGVCEIRSCNEHGSLSLQKLYAILNSSRQVLHFLKTTATLTYGYTGLSLIDQVLQVHKESGASKLGAEFSQYLLRAACQPLERFVNLWLFSGELEDLYCEFFIVKNPRFDLPLNQTVRSVDRILAGSVDPVLTPLSQDADRSKGEVLFSERLANDLKSPPDELTELQQWLWWDYAFVLDGSKTCSLIQPYLKTLLIIGKLRNVLNLMRVRYYGARNDSCAQGENCAADKNVGNIPEQHGGDQHGRTQLQLVAQQGNDEKNPGVQSGGAESDSGVDKGVIRIGDSEFARRLEVLRSSICDSIMAYLNLDPLYPLKKVSPLGVFRNTSSMYFRDVMLELKQYFFIERADILEDLYTLPIHDYLLSSRPECLWSLLRFWSKAKLTSTYRRHGLLLALVFSTVSLHSIATRTRENHDKQDSDKPQSGTDRDWYQGSVRALSTTDFSRITQVPINSIVDSVILDYFACHHSCDRGEESSILLPEIGINLQKVTLYPKLPLPVPLLVLDRRAFITLQSTFRLLFILHYLRNRMEQLWLSISRVDHDVRAPLLIVASHTRELFMATIKNLIDYVTSDVIRPQNDPMTNCLKQDYNAIRTTWSDSLAAIAQGLFLYDAVVQLHFAGLFKLAHDFAFQLNTLLDYGMVGYEEDEDESPLYSAEHLASVEKLDHDYRSVVSALIVYLKRVNNNVSRILLNRLSIDPRSVSLVAH</sequence>
<dbReference type="GO" id="GO:0051225">
    <property type="term" value="P:spindle assembly"/>
    <property type="evidence" value="ECO:0007669"/>
    <property type="project" value="TreeGrafter"/>
</dbReference>
<comment type="subcellular location">
    <subcellularLocation>
        <location evidence="1">Cytoplasm</location>
        <location evidence="1">Cytoskeleton</location>
    </subcellularLocation>
</comment>
<keyword evidence="4" id="KW-0493">Microtubule</keyword>
<evidence type="ECO:0000256" key="4">
    <source>
        <dbReference type="ARBA" id="ARBA00022701"/>
    </source>
</evidence>
<dbReference type="GO" id="GO:0051011">
    <property type="term" value="F:microtubule minus-end binding"/>
    <property type="evidence" value="ECO:0007669"/>
    <property type="project" value="TreeGrafter"/>
</dbReference>
<evidence type="ECO:0000259" key="7">
    <source>
        <dbReference type="Pfam" id="PF04130"/>
    </source>
</evidence>
<evidence type="ECO:0000256" key="2">
    <source>
        <dbReference type="ARBA" id="ARBA00010337"/>
    </source>
</evidence>
<feature type="domain" description="Gamma tubulin complex component protein N-terminal" evidence="8">
    <location>
        <begin position="389"/>
        <end position="675"/>
    </location>
</feature>
<name>A0A023AYK1_GRENI</name>
<dbReference type="Proteomes" id="UP000019763">
    <property type="component" value="Unassembled WGS sequence"/>
</dbReference>
<reference evidence="9" key="1">
    <citation type="submission" date="2013-12" db="EMBL/GenBank/DDBJ databases">
        <authorList>
            <person name="Omoto C.K."/>
            <person name="Sibley D."/>
            <person name="Venepally P."/>
            <person name="Hadjithomas M."/>
            <person name="Karamycheva S."/>
            <person name="Brunk B."/>
            <person name="Roos D."/>
            <person name="Caler E."/>
            <person name="Lorenzi H."/>
        </authorList>
    </citation>
    <scope>NUCLEOTIDE SEQUENCE</scope>
</reference>
<dbReference type="VEuPathDB" id="CryptoDB:GNI_160680"/>
<dbReference type="GO" id="GO:0000930">
    <property type="term" value="C:gamma-tubulin complex"/>
    <property type="evidence" value="ECO:0007669"/>
    <property type="project" value="TreeGrafter"/>
</dbReference>
<organism evidence="9 10">
    <name type="scientific">Gregarina niphandrodes</name>
    <name type="common">Septate eugregarine</name>
    <dbReference type="NCBI Taxonomy" id="110365"/>
    <lineage>
        <taxon>Eukaryota</taxon>
        <taxon>Sar</taxon>
        <taxon>Alveolata</taxon>
        <taxon>Apicomplexa</taxon>
        <taxon>Conoidasida</taxon>
        <taxon>Gregarinasina</taxon>
        <taxon>Eugregarinorida</taxon>
        <taxon>Gregarinidae</taxon>
        <taxon>Gregarina</taxon>
    </lineage>
</organism>
<feature type="region of interest" description="Disordered" evidence="6">
    <location>
        <begin position="709"/>
        <end position="728"/>
    </location>
</feature>
<evidence type="ECO:0000256" key="6">
    <source>
        <dbReference type="SAM" id="MobiDB-lite"/>
    </source>
</evidence>
<dbReference type="GO" id="GO:0043015">
    <property type="term" value="F:gamma-tubulin binding"/>
    <property type="evidence" value="ECO:0007669"/>
    <property type="project" value="InterPro"/>
</dbReference>
<dbReference type="GO" id="GO:0007020">
    <property type="term" value="P:microtubule nucleation"/>
    <property type="evidence" value="ECO:0007669"/>
    <property type="project" value="InterPro"/>
</dbReference>